<feature type="transmembrane region" description="Helical" evidence="1">
    <location>
        <begin position="55"/>
        <end position="77"/>
    </location>
</feature>
<dbReference type="EMBL" id="JACHLK010000014">
    <property type="protein sequence ID" value="MBB6562726.1"/>
    <property type="molecule type" value="Genomic_DNA"/>
</dbReference>
<gene>
    <name evidence="2" type="ORF">HNP48_005442</name>
</gene>
<keyword evidence="1" id="KW-0472">Membrane</keyword>
<sequence>MAWALFDRDRLAHALGPWRALATIGAGALAFVLGWLWIIVLDTARTLRFTSASEALVYGPGLALFLASLLLWVWSIWQLFRDHVHGDHRLAAQRYRNRSAPRR</sequence>
<comment type="caution">
    <text evidence="2">The sequence shown here is derived from an EMBL/GenBank/DDBJ whole genome shotgun (WGS) entry which is preliminary data.</text>
</comment>
<evidence type="ECO:0000313" key="3">
    <source>
        <dbReference type="Proteomes" id="UP000575083"/>
    </source>
</evidence>
<dbReference type="AlphaFoldDB" id="A0A7X0UBU3"/>
<accession>A0A7X0UBU3</accession>
<dbReference type="RefSeq" id="WP_184863020.1">
    <property type="nucleotide sequence ID" value="NZ_JACHLK010000014.1"/>
</dbReference>
<organism evidence="2 3">
    <name type="scientific">Acidovorax soli</name>
    <dbReference type="NCBI Taxonomy" id="592050"/>
    <lineage>
        <taxon>Bacteria</taxon>
        <taxon>Pseudomonadati</taxon>
        <taxon>Pseudomonadota</taxon>
        <taxon>Betaproteobacteria</taxon>
        <taxon>Burkholderiales</taxon>
        <taxon>Comamonadaceae</taxon>
        <taxon>Acidovorax</taxon>
    </lineage>
</organism>
<keyword evidence="3" id="KW-1185">Reference proteome</keyword>
<protein>
    <submittedName>
        <fullName evidence="2">Uncharacterized protein</fullName>
    </submittedName>
</protein>
<keyword evidence="1" id="KW-0812">Transmembrane</keyword>
<evidence type="ECO:0000313" key="2">
    <source>
        <dbReference type="EMBL" id="MBB6562726.1"/>
    </source>
</evidence>
<name>A0A7X0UBU3_9BURK</name>
<reference evidence="2 3" key="1">
    <citation type="submission" date="2020-08" db="EMBL/GenBank/DDBJ databases">
        <title>Functional genomics of gut bacteria from endangered species of beetles.</title>
        <authorList>
            <person name="Carlos-Shanley C."/>
        </authorList>
    </citation>
    <scope>NUCLEOTIDE SEQUENCE [LARGE SCALE GENOMIC DNA]</scope>
    <source>
        <strain evidence="2 3">S00198</strain>
    </source>
</reference>
<keyword evidence="1" id="KW-1133">Transmembrane helix</keyword>
<proteinExistence type="predicted"/>
<feature type="transmembrane region" description="Helical" evidence="1">
    <location>
        <begin position="20"/>
        <end position="43"/>
    </location>
</feature>
<evidence type="ECO:0000256" key="1">
    <source>
        <dbReference type="SAM" id="Phobius"/>
    </source>
</evidence>
<dbReference type="Proteomes" id="UP000575083">
    <property type="component" value="Unassembled WGS sequence"/>
</dbReference>